<feature type="region of interest" description="Disordered" evidence="6">
    <location>
        <begin position="39"/>
        <end position="61"/>
    </location>
</feature>
<dbReference type="GO" id="GO:0005634">
    <property type="term" value="C:nucleus"/>
    <property type="evidence" value="ECO:0007669"/>
    <property type="project" value="UniProtKB-SubCell"/>
</dbReference>
<evidence type="ECO:0000256" key="6">
    <source>
        <dbReference type="SAM" id="MobiDB-lite"/>
    </source>
</evidence>
<evidence type="ECO:0000256" key="1">
    <source>
        <dbReference type="ARBA" id="ARBA00004123"/>
    </source>
</evidence>
<name>A0AAV2DVH7_9ROSI</name>
<dbReference type="InterPro" id="IPR036638">
    <property type="entry name" value="HLH_DNA-bd_sf"/>
</dbReference>
<dbReference type="GO" id="GO:0003700">
    <property type="term" value="F:DNA-binding transcription factor activity"/>
    <property type="evidence" value="ECO:0007669"/>
    <property type="project" value="InterPro"/>
</dbReference>
<dbReference type="EMBL" id="OZ034816">
    <property type="protein sequence ID" value="CAL1377533.1"/>
    <property type="molecule type" value="Genomic_DNA"/>
</dbReference>
<evidence type="ECO:0000259" key="7">
    <source>
        <dbReference type="PROSITE" id="PS50888"/>
    </source>
</evidence>
<dbReference type="Gene3D" id="4.10.280.10">
    <property type="entry name" value="Helix-loop-helix DNA-binding domain"/>
    <property type="match status" value="1"/>
</dbReference>
<keyword evidence="3" id="KW-0238">DNA-binding</keyword>
<dbReference type="InterPro" id="IPR045847">
    <property type="entry name" value="AIG1-like"/>
</dbReference>
<sequence length="210" mass="23955">MVSLRQIQEAHRIKSFYNSRAQPNTIDYRSLDAYRQHSLRRRVSKEDAKEKHKVSERDRRSRMNSMYSDLLTILPNIIKKNKASVLEETIRQLKQLKSTAFELNAICGGGSDCLYPGGDDDDSVVSIEDKEGKGEQQQVVKVMLSCEDRRKLMEDVGKAVRTVKAKVLRAEMVIMGGRMKCVLWVEEMEGYKGKCMLEMALNAAARGHVQ</sequence>
<dbReference type="PANTHER" id="PTHR45844:SF17">
    <property type="entry name" value="TRANSCRIPTION FACTOR BHLH131"/>
    <property type="match status" value="1"/>
</dbReference>
<feature type="compositionally biased region" description="Basic and acidic residues" evidence="6">
    <location>
        <begin position="44"/>
        <end position="61"/>
    </location>
</feature>
<organism evidence="8 9">
    <name type="scientific">Linum trigynum</name>
    <dbReference type="NCBI Taxonomy" id="586398"/>
    <lineage>
        <taxon>Eukaryota</taxon>
        <taxon>Viridiplantae</taxon>
        <taxon>Streptophyta</taxon>
        <taxon>Embryophyta</taxon>
        <taxon>Tracheophyta</taxon>
        <taxon>Spermatophyta</taxon>
        <taxon>Magnoliopsida</taxon>
        <taxon>eudicotyledons</taxon>
        <taxon>Gunneridae</taxon>
        <taxon>Pentapetalae</taxon>
        <taxon>rosids</taxon>
        <taxon>fabids</taxon>
        <taxon>Malpighiales</taxon>
        <taxon>Linaceae</taxon>
        <taxon>Linum</taxon>
    </lineage>
</organism>
<dbReference type="GO" id="GO:0046983">
    <property type="term" value="F:protein dimerization activity"/>
    <property type="evidence" value="ECO:0007669"/>
    <property type="project" value="InterPro"/>
</dbReference>
<evidence type="ECO:0000313" key="9">
    <source>
        <dbReference type="Proteomes" id="UP001497516"/>
    </source>
</evidence>
<evidence type="ECO:0000256" key="4">
    <source>
        <dbReference type="ARBA" id="ARBA00023163"/>
    </source>
</evidence>
<dbReference type="SMART" id="SM00353">
    <property type="entry name" value="HLH"/>
    <property type="match status" value="1"/>
</dbReference>
<proteinExistence type="predicted"/>
<keyword evidence="5" id="KW-0539">Nucleus</keyword>
<dbReference type="GO" id="GO:0003677">
    <property type="term" value="F:DNA binding"/>
    <property type="evidence" value="ECO:0007669"/>
    <property type="project" value="UniProtKB-KW"/>
</dbReference>
<dbReference type="SUPFAM" id="SSF47459">
    <property type="entry name" value="HLH, helix-loop-helix DNA-binding domain"/>
    <property type="match status" value="1"/>
</dbReference>
<keyword evidence="9" id="KW-1185">Reference proteome</keyword>
<dbReference type="InterPro" id="IPR011598">
    <property type="entry name" value="bHLH_dom"/>
</dbReference>
<protein>
    <recommendedName>
        <fullName evidence="7">BHLH domain-containing protein</fullName>
    </recommendedName>
</protein>
<dbReference type="AlphaFoldDB" id="A0AAV2DVH7"/>
<accession>A0AAV2DVH7</accession>
<reference evidence="8 9" key="1">
    <citation type="submission" date="2024-04" db="EMBL/GenBank/DDBJ databases">
        <authorList>
            <person name="Fracassetti M."/>
        </authorList>
    </citation>
    <scope>NUCLEOTIDE SEQUENCE [LARGE SCALE GENOMIC DNA]</scope>
</reference>
<gene>
    <name evidence="8" type="ORF">LTRI10_LOCUS19176</name>
</gene>
<dbReference type="Proteomes" id="UP001497516">
    <property type="component" value="Chromosome 3"/>
</dbReference>
<dbReference type="PANTHER" id="PTHR45844">
    <property type="entry name" value="TRANSCRIPTION FACTOR BHLH30"/>
    <property type="match status" value="1"/>
</dbReference>
<dbReference type="PROSITE" id="PS50888">
    <property type="entry name" value="BHLH"/>
    <property type="match status" value="1"/>
</dbReference>
<comment type="subcellular location">
    <subcellularLocation>
        <location evidence="1">Nucleus</location>
    </subcellularLocation>
</comment>
<keyword evidence="4" id="KW-0804">Transcription</keyword>
<evidence type="ECO:0000256" key="5">
    <source>
        <dbReference type="ARBA" id="ARBA00023242"/>
    </source>
</evidence>
<feature type="domain" description="BHLH" evidence="7">
    <location>
        <begin position="47"/>
        <end position="96"/>
    </location>
</feature>
<dbReference type="Pfam" id="PF00010">
    <property type="entry name" value="HLH"/>
    <property type="match status" value="1"/>
</dbReference>
<evidence type="ECO:0000313" key="8">
    <source>
        <dbReference type="EMBL" id="CAL1377533.1"/>
    </source>
</evidence>
<keyword evidence="2" id="KW-0805">Transcription regulation</keyword>
<evidence type="ECO:0000256" key="3">
    <source>
        <dbReference type="ARBA" id="ARBA00023125"/>
    </source>
</evidence>
<evidence type="ECO:0000256" key="2">
    <source>
        <dbReference type="ARBA" id="ARBA00023015"/>
    </source>
</evidence>